<protein>
    <submittedName>
        <fullName evidence="3">G protein-coupled receptor</fullName>
    </submittedName>
</protein>
<feature type="transmembrane region" description="Helical" evidence="1">
    <location>
        <begin position="12"/>
        <end position="34"/>
    </location>
</feature>
<sequence length="215" mass="24757">MNTTLFGNKRTYLVLLIPFIYCLYFIFYTPPILFNSDHMAWFFTTFAPHSNIENVCGKYYNYPHTVNNLLVVVVTTLIYVVYSKELLRNLQISNGLSWAQKSTAIFTVHCKNKTVNDCSFLGYLLQFFIQSSLICFANLVASVIYVYMQFFYAPPSFVLVGHMGWQLGHGFPAFVYLLLNKTIQREVLQMLGIRKRQHAVAPRTRNTSKTPGTEG</sequence>
<dbReference type="STRING" id="6313.A0A0K0CYZ6"/>
<accession>A0A0K0CYZ6</accession>
<evidence type="ECO:0000313" key="3">
    <source>
        <dbReference type="WBParaSite" id="ACAC_0000291101-mRNA-1"/>
    </source>
</evidence>
<dbReference type="WBParaSite" id="ACAC_0000291101-mRNA-1">
    <property type="protein sequence ID" value="ACAC_0000291101-mRNA-1"/>
    <property type="gene ID" value="ACAC_0000291101"/>
</dbReference>
<proteinExistence type="predicted"/>
<dbReference type="SUPFAM" id="SSF81321">
    <property type="entry name" value="Family A G protein-coupled receptor-like"/>
    <property type="match status" value="1"/>
</dbReference>
<keyword evidence="1" id="KW-0472">Membrane</keyword>
<dbReference type="PANTHER" id="PTHR23021:SF11">
    <property type="entry name" value="SERPENTINE RECEPTOR, CLASS T"/>
    <property type="match status" value="1"/>
</dbReference>
<dbReference type="Proteomes" id="UP000035642">
    <property type="component" value="Unassembled WGS sequence"/>
</dbReference>
<keyword evidence="1" id="KW-1133">Transmembrane helix</keyword>
<organism evidence="2 3">
    <name type="scientific">Angiostrongylus cantonensis</name>
    <name type="common">Rat lungworm</name>
    <dbReference type="NCBI Taxonomy" id="6313"/>
    <lineage>
        <taxon>Eukaryota</taxon>
        <taxon>Metazoa</taxon>
        <taxon>Ecdysozoa</taxon>
        <taxon>Nematoda</taxon>
        <taxon>Chromadorea</taxon>
        <taxon>Rhabditida</taxon>
        <taxon>Rhabditina</taxon>
        <taxon>Rhabditomorpha</taxon>
        <taxon>Strongyloidea</taxon>
        <taxon>Metastrongylidae</taxon>
        <taxon>Angiostrongylus</taxon>
    </lineage>
</organism>
<keyword evidence="2" id="KW-1185">Reference proteome</keyword>
<dbReference type="AlphaFoldDB" id="A0A0K0CYZ6"/>
<name>A0A0K0CYZ6_ANGCA</name>
<dbReference type="InterPro" id="IPR019425">
    <property type="entry name" value="7TM_GPCR_serpentine_rcpt_Srt"/>
</dbReference>
<dbReference type="Pfam" id="PF10321">
    <property type="entry name" value="7TM_GPCR_Srt"/>
    <property type="match status" value="2"/>
</dbReference>
<feature type="transmembrane region" description="Helical" evidence="1">
    <location>
        <begin position="65"/>
        <end position="82"/>
    </location>
</feature>
<feature type="transmembrane region" description="Helical" evidence="1">
    <location>
        <begin position="159"/>
        <end position="179"/>
    </location>
</feature>
<reference evidence="3" key="2">
    <citation type="submission" date="2017-02" db="UniProtKB">
        <authorList>
            <consortium name="WormBaseParasite"/>
        </authorList>
    </citation>
    <scope>IDENTIFICATION</scope>
</reference>
<evidence type="ECO:0000256" key="1">
    <source>
        <dbReference type="SAM" id="Phobius"/>
    </source>
</evidence>
<evidence type="ECO:0000313" key="2">
    <source>
        <dbReference type="Proteomes" id="UP000035642"/>
    </source>
</evidence>
<reference evidence="2" key="1">
    <citation type="submission" date="2012-09" db="EMBL/GenBank/DDBJ databases">
        <authorList>
            <person name="Martin A.A."/>
        </authorList>
    </citation>
    <scope>NUCLEOTIDE SEQUENCE</scope>
</reference>
<feature type="transmembrane region" description="Helical" evidence="1">
    <location>
        <begin position="120"/>
        <end position="147"/>
    </location>
</feature>
<keyword evidence="1" id="KW-0812">Transmembrane</keyword>
<dbReference type="PANTHER" id="PTHR23021">
    <property type="entry name" value="SERPENTINE RECEPTOR, CLASS T"/>
    <property type="match status" value="1"/>
</dbReference>